<proteinExistence type="predicted"/>
<evidence type="ECO:0000313" key="2">
    <source>
        <dbReference type="Proteomes" id="UP000316981"/>
    </source>
</evidence>
<gene>
    <name evidence="1" type="ORF">FPV60_12860</name>
</gene>
<reference evidence="1 2" key="1">
    <citation type="submission" date="2019-07" db="EMBL/GenBank/DDBJ databases">
        <title>Draft Genome Sequence of the first blaOXA-58-Harboring Acinetobacter colistiniresistens clinical isolate from Brazil.</title>
        <authorList>
            <person name="Favaro L.S."/>
            <person name="Paula-Petroli S.B."/>
            <person name="Moura C.F."/>
            <person name="Tognim M.C.B."/>
            <person name="Venancio E.J."/>
            <person name="Yamada-Ogatta S.F."/>
            <person name="Carrara-Marroni F.E."/>
        </authorList>
    </citation>
    <scope>NUCLEOTIDE SEQUENCE [LARGE SCALE GENOMIC DNA]</scope>
    <source>
        <strain evidence="1 2">DL</strain>
    </source>
</reference>
<comment type="caution">
    <text evidence="1">The sequence shown here is derived from an EMBL/GenBank/DDBJ whole genome shotgun (WGS) entry which is preliminary data.</text>
</comment>
<sequence length="141" mass="15957">MDFIFEPFVGLGQLKFDMSKSEVESQLTAISGIRDCDYQDGKLSAFTIDPIDIERLIFCGVDLLKMDKLEVALYLANQSTEYGQAQGGSLYFMDLGCAILQFEAPYREFLFFARKYNTGEPLREMSPYLIESYYEASAGEG</sequence>
<accession>A0A558F501</accession>
<dbReference type="EMBL" id="VMTP01000067">
    <property type="protein sequence ID" value="TVT80233.1"/>
    <property type="molecule type" value="Genomic_DNA"/>
</dbReference>
<dbReference type="AlphaFoldDB" id="A0A558F501"/>
<organism evidence="1 2">
    <name type="scientific">Acinetobacter colistiniresistens</name>
    <dbReference type="NCBI Taxonomy" id="280145"/>
    <lineage>
        <taxon>Bacteria</taxon>
        <taxon>Pseudomonadati</taxon>
        <taxon>Pseudomonadota</taxon>
        <taxon>Gammaproteobacteria</taxon>
        <taxon>Moraxellales</taxon>
        <taxon>Moraxellaceae</taxon>
        <taxon>Acinetobacter</taxon>
    </lineage>
</organism>
<evidence type="ECO:0000313" key="1">
    <source>
        <dbReference type="EMBL" id="TVT80233.1"/>
    </source>
</evidence>
<dbReference type="Proteomes" id="UP000316981">
    <property type="component" value="Unassembled WGS sequence"/>
</dbReference>
<name>A0A558F501_9GAMM</name>
<dbReference type="RefSeq" id="WP_043974280.1">
    <property type="nucleotide sequence ID" value="NZ_BGNT01000098.1"/>
</dbReference>
<protein>
    <submittedName>
        <fullName evidence="1">Uncharacterized protein</fullName>
    </submittedName>
</protein>